<dbReference type="SUPFAM" id="SSF48008">
    <property type="entry name" value="GntR ligand-binding domain-like"/>
    <property type="match status" value="1"/>
</dbReference>
<organism evidence="5 6">
    <name type="scientific">Zestomonas carbonaria</name>
    <dbReference type="NCBI Taxonomy" id="2762745"/>
    <lineage>
        <taxon>Bacteria</taxon>
        <taxon>Pseudomonadati</taxon>
        <taxon>Pseudomonadota</taxon>
        <taxon>Gammaproteobacteria</taxon>
        <taxon>Pseudomonadales</taxon>
        <taxon>Pseudomonadaceae</taxon>
        <taxon>Zestomonas</taxon>
    </lineage>
</organism>
<dbReference type="Gene3D" id="1.20.120.530">
    <property type="entry name" value="GntR ligand-binding domain-like"/>
    <property type="match status" value="1"/>
</dbReference>
<evidence type="ECO:0000259" key="4">
    <source>
        <dbReference type="PROSITE" id="PS50949"/>
    </source>
</evidence>
<name>A0A7U7ELC3_9GAMM</name>
<evidence type="ECO:0000313" key="6">
    <source>
        <dbReference type="Proteomes" id="UP000583387"/>
    </source>
</evidence>
<dbReference type="InterPro" id="IPR000524">
    <property type="entry name" value="Tscrpt_reg_HTH_GntR"/>
</dbReference>
<dbReference type="InterPro" id="IPR036390">
    <property type="entry name" value="WH_DNA-bd_sf"/>
</dbReference>
<feature type="domain" description="HTH gntR-type" evidence="4">
    <location>
        <begin position="25"/>
        <end position="92"/>
    </location>
</feature>
<keyword evidence="1" id="KW-0805">Transcription regulation</keyword>
<reference evidence="5 6" key="1">
    <citation type="submission" date="2020-08" db="EMBL/GenBank/DDBJ databases">
        <authorList>
            <person name="Criscuolo A."/>
        </authorList>
    </citation>
    <scope>NUCLEOTIDE SEQUENCE [LARGE SCALE GENOMIC DNA]</scope>
    <source>
        <strain evidence="5">CIP111764</strain>
    </source>
</reference>
<dbReference type="AlphaFoldDB" id="A0A7U7ELC3"/>
<keyword evidence="3" id="KW-0804">Transcription</keyword>
<dbReference type="SMART" id="SM00345">
    <property type="entry name" value="HTH_GNTR"/>
    <property type="match status" value="1"/>
</dbReference>
<dbReference type="InterPro" id="IPR036388">
    <property type="entry name" value="WH-like_DNA-bd_sf"/>
</dbReference>
<proteinExistence type="predicted"/>
<dbReference type="Pfam" id="PF00392">
    <property type="entry name" value="GntR"/>
    <property type="match status" value="1"/>
</dbReference>
<protein>
    <submittedName>
        <fullName evidence="5">HTH-type transcriptional regulator McbR</fullName>
    </submittedName>
</protein>
<dbReference type="EMBL" id="CAJFCI010000030">
    <property type="protein sequence ID" value="CAD5107134.1"/>
    <property type="molecule type" value="Genomic_DNA"/>
</dbReference>
<evidence type="ECO:0000256" key="2">
    <source>
        <dbReference type="ARBA" id="ARBA00023125"/>
    </source>
</evidence>
<accession>A0A7U7ELC3</accession>
<dbReference type="Gene3D" id="1.10.10.10">
    <property type="entry name" value="Winged helix-like DNA-binding domain superfamily/Winged helix DNA-binding domain"/>
    <property type="match status" value="1"/>
</dbReference>
<dbReference type="PANTHER" id="PTHR43537:SF39">
    <property type="entry name" value="HTH-TYPE TRANSCRIPTIONAL REGULATOR MCBR"/>
    <property type="match status" value="1"/>
</dbReference>
<dbReference type="PANTHER" id="PTHR43537">
    <property type="entry name" value="TRANSCRIPTIONAL REGULATOR, GNTR FAMILY"/>
    <property type="match status" value="1"/>
</dbReference>
<comment type="caution">
    <text evidence="5">The sequence shown here is derived from an EMBL/GenBank/DDBJ whole genome shotgun (WGS) entry which is preliminary data.</text>
</comment>
<dbReference type="GO" id="GO:0003700">
    <property type="term" value="F:DNA-binding transcription factor activity"/>
    <property type="evidence" value="ECO:0007669"/>
    <property type="project" value="InterPro"/>
</dbReference>
<keyword evidence="2" id="KW-0238">DNA-binding</keyword>
<dbReference type="Proteomes" id="UP000583387">
    <property type="component" value="Unassembled WGS sequence"/>
</dbReference>
<evidence type="ECO:0000256" key="1">
    <source>
        <dbReference type="ARBA" id="ARBA00023015"/>
    </source>
</evidence>
<dbReference type="SUPFAM" id="SSF46785">
    <property type="entry name" value="Winged helix' DNA-binding domain"/>
    <property type="match status" value="1"/>
</dbReference>
<evidence type="ECO:0000256" key="3">
    <source>
        <dbReference type="ARBA" id="ARBA00023163"/>
    </source>
</evidence>
<dbReference type="CDD" id="cd07377">
    <property type="entry name" value="WHTH_GntR"/>
    <property type="match status" value="1"/>
</dbReference>
<sequence>MRNCSLTFEQLPAPPADPAQAKPADNLQEQLYQSIRADLLAGRYRPGQALKIRDLARQWGTSAMPVRTALQRLVAEGALEGEPQRSMRVPAMTRERYEQLLSVRLALEGLAVDLAVPRLTRDDLRCLRNCVETMQDAVQKGSIEQYLSHNSHFHLHLYQRCENPLLLRLIDSLWLQVGPFFNRLFSEADLSLRLNQFHGDVLDALERGDGAAARQALEQDLKYFGHYLLGLLALEEEQRV</sequence>
<dbReference type="SMART" id="SM00895">
    <property type="entry name" value="FCD"/>
    <property type="match status" value="1"/>
</dbReference>
<dbReference type="PROSITE" id="PS50949">
    <property type="entry name" value="HTH_GNTR"/>
    <property type="match status" value="1"/>
</dbReference>
<evidence type="ECO:0000313" key="5">
    <source>
        <dbReference type="EMBL" id="CAD5107134.1"/>
    </source>
</evidence>
<keyword evidence="6" id="KW-1185">Reference proteome</keyword>
<dbReference type="Pfam" id="PF07729">
    <property type="entry name" value="FCD"/>
    <property type="match status" value="1"/>
</dbReference>
<dbReference type="RefSeq" id="WP_187670486.1">
    <property type="nucleotide sequence ID" value="NZ_CAJFCI010000030.1"/>
</dbReference>
<dbReference type="GO" id="GO:0003677">
    <property type="term" value="F:DNA binding"/>
    <property type="evidence" value="ECO:0007669"/>
    <property type="project" value="UniProtKB-KW"/>
</dbReference>
<dbReference type="InterPro" id="IPR011711">
    <property type="entry name" value="GntR_C"/>
</dbReference>
<gene>
    <name evidence="5" type="primary">mcbR</name>
    <name evidence="5" type="ORF">PSEWESI4_01405</name>
</gene>
<dbReference type="InterPro" id="IPR008920">
    <property type="entry name" value="TF_FadR/GntR_C"/>
</dbReference>